<evidence type="ECO:0000313" key="3">
    <source>
        <dbReference type="Proteomes" id="UP000470926"/>
    </source>
</evidence>
<protein>
    <submittedName>
        <fullName evidence="2">Uncharacterized protein</fullName>
    </submittedName>
</protein>
<sequence>MKDFTKWAAMWDAYNRMGEAVSGSPASICQGIGVTLMMVFDFVGLIAVAVIGGGGGDPEKSPFFRLTTAIAVIGGVLALASFVMPSHNDAHVSEPPTLSTQIERTWGLDEMGDCKNTSHGLIDSPSLPKSSLDDGDWKCVAYTDSQRTELTVHINGNRVGLYKADGTVLKPVGKN</sequence>
<organism evidence="2 3">
    <name type="scientific">Bifidobacterium adolescentis</name>
    <dbReference type="NCBI Taxonomy" id="1680"/>
    <lineage>
        <taxon>Bacteria</taxon>
        <taxon>Bacillati</taxon>
        <taxon>Actinomycetota</taxon>
        <taxon>Actinomycetes</taxon>
        <taxon>Bifidobacteriales</taxon>
        <taxon>Bifidobacteriaceae</taxon>
        <taxon>Bifidobacterium</taxon>
    </lineage>
</organism>
<dbReference type="EMBL" id="WDFR01000010">
    <property type="protein sequence ID" value="KAB6028212.1"/>
    <property type="molecule type" value="Genomic_DNA"/>
</dbReference>
<feature type="transmembrane region" description="Helical" evidence="1">
    <location>
        <begin position="32"/>
        <end position="51"/>
    </location>
</feature>
<gene>
    <name evidence="2" type="ORF">GA542_10155</name>
</gene>
<evidence type="ECO:0000313" key="2">
    <source>
        <dbReference type="EMBL" id="KAB6028212.1"/>
    </source>
</evidence>
<dbReference type="Proteomes" id="UP000470926">
    <property type="component" value="Unassembled WGS sequence"/>
</dbReference>
<feature type="transmembrane region" description="Helical" evidence="1">
    <location>
        <begin position="63"/>
        <end position="84"/>
    </location>
</feature>
<keyword evidence="1" id="KW-0472">Membrane</keyword>
<dbReference type="AlphaFoldDB" id="A0A6I0V9I0"/>
<comment type="caution">
    <text evidence="2">The sequence shown here is derived from an EMBL/GenBank/DDBJ whole genome shotgun (WGS) entry which is preliminary data.</text>
</comment>
<name>A0A6I0V9I0_BIFAD</name>
<evidence type="ECO:0000256" key="1">
    <source>
        <dbReference type="SAM" id="Phobius"/>
    </source>
</evidence>
<accession>A0A6I0V9I0</accession>
<keyword evidence="1" id="KW-0812">Transmembrane</keyword>
<reference evidence="2 3" key="1">
    <citation type="journal article" date="2019" name="Nat. Med.">
        <title>A library of human gut bacterial isolates paired with longitudinal multiomics data enables mechanistic microbiome research.</title>
        <authorList>
            <person name="Poyet M."/>
            <person name="Groussin M."/>
            <person name="Gibbons S.M."/>
            <person name="Avila-Pacheco J."/>
            <person name="Jiang X."/>
            <person name="Kearney S.M."/>
            <person name="Perrotta A.R."/>
            <person name="Berdy B."/>
            <person name="Zhao S."/>
            <person name="Lieberman T.D."/>
            <person name="Swanson P.K."/>
            <person name="Smith M."/>
            <person name="Roesemann S."/>
            <person name="Alexander J.E."/>
            <person name="Rich S.A."/>
            <person name="Livny J."/>
            <person name="Vlamakis H."/>
            <person name="Clish C."/>
            <person name="Bullock K."/>
            <person name="Deik A."/>
            <person name="Scott J."/>
            <person name="Pierce K.A."/>
            <person name="Xavier R.J."/>
            <person name="Alm E.J."/>
        </authorList>
    </citation>
    <scope>NUCLEOTIDE SEQUENCE [LARGE SCALE GENOMIC DNA]</scope>
    <source>
        <strain evidence="2 3">BIOML-A26</strain>
    </source>
</reference>
<proteinExistence type="predicted"/>
<keyword evidence="1" id="KW-1133">Transmembrane helix</keyword>